<organism evidence="5 6">
    <name type="scientific">Glycomyces paridis</name>
    <dbReference type="NCBI Taxonomy" id="2126555"/>
    <lineage>
        <taxon>Bacteria</taxon>
        <taxon>Bacillati</taxon>
        <taxon>Actinomycetota</taxon>
        <taxon>Actinomycetes</taxon>
        <taxon>Glycomycetales</taxon>
        <taxon>Glycomycetaceae</taxon>
        <taxon>Glycomyces</taxon>
    </lineage>
</organism>
<sequence>MEDSMERLAGWLIRDKGTDYLATMRGWIELDGVPRGLPRETAAVVFGTRTEAARFTVEKIEADAAGSGARRRPRLAVRPAGHLSSAARLRRTARAWLEERGFEEIVLPMAWARSEEYGAEEFRLSHSRIGDLDLRVLQSPEFPLYTALAEGLDRSYTFGRCMRFESGDGAAASEHYLMEFEQLVFATTFEGLGACMAQVEDLVRTLSKAAGVDLGEVDFTVSAPQGMPDVAATGRQVPLEQVTLFTVPATWSAAARRVLVERLERAGAAVIVLEGEESALERPGAEVRLAIEAGEADAATVHRVLDTAASYVMPGADVPAAVALQWNPAWEAYLPLSWGEGEGGGSAYPVRSITSRRETGPDGGERIADAELYLKGIEVAHVRAYANRDQFEENLRLAGIEDAQERYGYLSEALESAPPGMVGMFIGWERLLTVLEGLLSTQRAQLYARDGVGRLVADAGPRAHRRNEPTADEEA</sequence>
<evidence type="ECO:0000313" key="5">
    <source>
        <dbReference type="EMBL" id="THV28345.1"/>
    </source>
</evidence>
<dbReference type="InterPro" id="IPR006195">
    <property type="entry name" value="aa-tRNA-synth_II"/>
</dbReference>
<protein>
    <recommendedName>
        <fullName evidence="4">Aminoacyl-transfer RNA synthetases class-II family profile domain-containing protein</fullName>
    </recommendedName>
</protein>
<evidence type="ECO:0000259" key="4">
    <source>
        <dbReference type="PROSITE" id="PS50862"/>
    </source>
</evidence>
<dbReference type="EMBL" id="STGX01000008">
    <property type="protein sequence ID" value="THV28345.1"/>
    <property type="molecule type" value="Genomic_DNA"/>
</dbReference>
<keyword evidence="2" id="KW-0547">Nucleotide-binding</keyword>
<proteinExistence type="predicted"/>
<name>A0A4S8PFC1_9ACTN</name>
<dbReference type="InterPro" id="IPR045864">
    <property type="entry name" value="aa-tRNA-synth_II/BPL/LPL"/>
</dbReference>
<dbReference type="PROSITE" id="PS50862">
    <property type="entry name" value="AA_TRNA_LIGASE_II"/>
    <property type="match status" value="1"/>
</dbReference>
<dbReference type="GO" id="GO:0006418">
    <property type="term" value="P:tRNA aminoacylation for protein translation"/>
    <property type="evidence" value="ECO:0007669"/>
    <property type="project" value="InterPro"/>
</dbReference>
<dbReference type="Pfam" id="PF00152">
    <property type="entry name" value="tRNA-synt_2"/>
    <property type="match status" value="1"/>
</dbReference>
<dbReference type="GO" id="GO:0005524">
    <property type="term" value="F:ATP binding"/>
    <property type="evidence" value="ECO:0007669"/>
    <property type="project" value="InterPro"/>
</dbReference>
<dbReference type="Proteomes" id="UP000305792">
    <property type="component" value="Unassembled WGS sequence"/>
</dbReference>
<keyword evidence="6" id="KW-1185">Reference proteome</keyword>
<feature type="domain" description="Aminoacyl-transfer RNA synthetases class-II family profile" evidence="4">
    <location>
        <begin position="88"/>
        <end position="469"/>
    </location>
</feature>
<dbReference type="SUPFAM" id="SSF55681">
    <property type="entry name" value="Class II aaRS and biotin synthetases"/>
    <property type="match status" value="1"/>
</dbReference>
<evidence type="ECO:0000256" key="1">
    <source>
        <dbReference type="ARBA" id="ARBA00022598"/>
    </source>
</evidence>
<evidence type="ECO:0000256" key="2">
    <source>
        <dbReference type="ARBA" id="ARBA00022741"/>
    </source>
</evidence>
<accession>A0A4S8PFC1</accession>
<evidence type="ECO:0000313" key="6">
    <source>
        <dbReference type="Proteomes" id="UP000305792"/>
    </source>
</evidence>
<evidence type="ECO:0000256" key="3">
    <source>
        <dbReference type="ARBA" id="ARBA00022840"/>
    </source>
</evidence>
<dbReference type="Gene3D" id="3.30.930.10">
    <property type="entry name" value="Bira Bifunctional Protein, Domain 2"/>
    <property type="match status" value="2"/>
</dbReference>
<gene>
    <name evidence="5" type="ORF">E9998_12105</name>
</gene>
<comment type="caution">
    <text evidence="5">The sequence shown here is derived from an EMBL/GenBank/DDBJ whole genome shotgun (WGS) entry which is preliminary data.</text>
</comment>
<dbReference type="InterPro" id="IPR004364">
    <property type="entry name" value="Aa-tRNA-synt_II"/>
</dbReference>
<keyword evidence="3" id="KW-0067">ATP-binding</keyword>
<reference evidence="5 6" key="1">
    <citation type="journal article" date="2018" name="Int. J. Syst. Evol. Microbiol.">
        <title>Glycomyces paridis sp. nov., isolated from the medicinal plant Paris polyphylla.</title>
        <authorList>
            <person name="Fang X.M."/>
            <person name="Bai J.L."/>
            <person name="Su J."/>
            <person name="Zhao L.L."/>
            <person name="Liu H.Y."/>
            <person name="Ma B.P."/>
            <person name="Zhang Y.Q."/>
            <person name="Yu L.Y."/>
        </authorList>
    </citation>
    <scope>NUCLEOTIDE SEQUENCE [LARGE SCALE GENOMIC DNA]</scope>
    <source>
        <strain evidence="5 6">CPCC 204357</strain>
    </source>
</reference>
<dbReference type="AlphaFoldDB" id="A0A4S8PFC1"/>
<dbReference type="GO" id="GO:0004812">
    <property type="term" value="F:aminoacyl-tRNA ligase activity"/>
    <property type="evidence" value="ECO:0007669"/>
    <property type="project" value="InterPro"/>
</dbReference>
<keyword evidence="1" id="KW-0436">Ligase</keyword>